<evidence type="ECO:0000256" key="4">
    <source>
        <dbReference type="ARBA" id="ARBA00022989"/>
    </source>
</evidence>
<dbReference type="InterPro" id="IPR001958">
    <property type="entry name" value="Tet-R_TetA/multi-R_MdtG-like"/>
</dbReference>
<dbReference type="PRINTS" id="PR01035">
    <property type="entry name" value="TCRTETA"/>
</dbReference>
<organism evidence="9 10">
    <name type="scientific">Halosaccharopolyspora lacisalsi</name>
    <dbReference type="NCBI Taxonomy" id="1000566"/>
    <lineage>
        <taxon>Bacteria</taxon>
        <taxon>Bacillati</taxon>
        <taxon>Actinomycetota</taxon>
        <taxon>Actinomycetes</taxon>
        <taxon>Pseudonocardiales</taxon>
        <taxon>Pseudonocardiaceae</taxon>
        <taxon>Halosaccharopolyspora</taxon>
    </lineage>
</organism>
<keyword evidence="3 7" id="KW-0812">Transmembrane</keyword>
<dbReference type="RefSeq" id="WP_328795843.1">
    <property type="nucleotide sequence ID" value="NZ_JACGWZ010000001.1"/>
</dbReference>
<keyword evidence="4 7" id="KW-1133">Transmembrane helix</keyword>
<comment type="subcellular location">
    <subcellularLocation>
        <location evidence="1">Cell membrane</location>
        <topology evidence="1">Multi-pass membrane protein</topology>
    </subcellularLocation>
</comment>
<dbReference type="AlphaFoldDB" id="A0A839DRZ3"/>
<feature type="transmembrane region" description="Helical" evidence="7">
    <location>
        <begin position="22"/>
        <end position="43"/>
    </location>
</feature>
<feature type="transmembrane region" description="Helical" evidence="7">
    <location>
        <begin position="112"/>
        <end position="134"/>
    </location>
</feature>
<keyword evidence="2" id="KW-0813">Transport</keyword>
<feature type="transmembrane region" description="Helical" evidence="7">
    <location>
        <begin position="55"/>
        <end position="75"/>
    </location>
</feature>
<evidence type="ECO:0000256" key="6">
    <source>
        <dbReference type="SAM" id="MobiDB-lite"/>
    </source>
</evidence>
<feature type="transmembrane region" description="Helical" evidence="7">
    <location>
        <begin position="176"/>
        <end position="194"/>
    </location>
</feature>
<evidence type="ECO:0000256" key="1">
    <source>
        <dbReference type="ARBA" id="ARBA00004651"/>
    </source>
</evidence>
<dbReference type="Proteomes" id="UP000569329">
    <property type="component" value="Unassembled WGS sequence"/>
</dbReference>
<dbReference type="CDD" id="cd17325">
    <property type="entry name" value="MFS_MdtG_SLC18_like"/>
    <property type="match status" value="1"/>
</dbReference>
<name>A0A839DRZ3_9PSEU</name>
<evidence type="ECO:0000313" key="10">
    <source>
        <dbReference type="Proteomes" id="UP000569329"/>
    </source>
</evidence>
<evidence type="ECO:0000259" key="8">
    <source>
        <dbReference type="PROSITE" id="PS50850"/>
    </source>
</evidence>
<proteinExistence type="predicted"/>
<dbReference type="Gene3D" id="1.20.1250.20">
    <property type="entry name" value="MFS general substrate transporter like domains"/>
    <property type="match status" value="1"/>
</dbReference>
<accession>A0A839DRZ3</accession>
<keyword evidence="10" id="KW-1185">Reference proteome</keyword>
<dbReference type="PROSITE" id="PS50850">
    <property type="entry name" value="MFS"/>
    <property type="match status" value="1"/>
</dbReference>
<gene>
    <name evidence="9" type="ORF">FHX42_000375</name>
</gene>
<evidence type="ECO:0000256" key="7">
    <source>
        <dbReference type="SAM" id="Phobius"/>
    </source>
</evidence>
<evidence type="ECO:0000313" key="9">
    <source>
        <dbReference type="EMBL" id="MBA8823046.1"/>
    </source>
</evidence>
<sequence length="427" mass="43860">MSSDSAAGGASTRTRERLPPEIWILVTGSFIIAVGMGIVSPALPTFATSFDVGVTAASLIVSAFAFMRLVFAPASGKLVSWLGERPIYVWGIFIVGLSSTACAFAQSYWQLLLFRGLGGIGSTMFTVSGLALLIRLAPPHLRGRASGMWGTSFLLGSISGPIVGGVMIGYSLRLPFLVYGIALYLAAFLGWLMLRNSALAAKEGDDGAPVITIREALGEHAYRSALLSNFSKGWTVQGVRIALVPLFVTQALHLSQSMSGAALSVFAVGNAAVLLVAGRLADSRGRKPLVLTGLAVAALGSASLGFAESAPLLLGASLVAGVGTGLMTPAQSAAVADIVGARGRGGPVLATFQMAADVGAILGPPMAGALADVLSFRAAFGVTGLVTAAALLMWLAAPETLRKPAAEHHRDEGDDRAADEPERSAGR</sequence>
<evidence type="ECO:0000256" key="3">
    <source>
        <dbReference type="ARBA" id="ARBA00022692"/>
    </source>
</evidence>
<feature type="transmembrane region" description="Helical" evidence="7">
    <location>
        <begin position="146"/>
        <end position="170"/>
    </location>
</feature>
<dbReference type="InterPro" id="IPR036259">
    <property type="entry name" value="MFS_trans_sf"/>
</dbReference>
<dbReference type="InterPro" id="IPR020846">
    <property type="entry name" value="MFS_dom"/>
</dbReference>
<dbReference type="Gene3D" id="1.20.1720.10">
    <property type="entry name" value="Multidrug resistance protein D"/>
    <property type="match status" value="1"/>
</dbReference>
<comment type="caution">
    <text evidence="9">The sequence shown here is derived from an EMBL/GenBank/DDBJ whole genome shotgun (WGS) entry which is preliminary data.</text>
</comment>
<evidence type="ECO:0000256" key="5">
    <source>
        <dbReference type="ARBA" id="ARBA00023136"/>
    </source>
</evidence>
<feature type="transmembrane region" description="Helical" evidence="7">
    <location>
        <begin position="376"/>
        <end position="397"/>
    </location>
</feature>
<feature type="transmembrane region" description="Helical" evidence="7">
    <location>
        <begin position="258"/>
        <end position="277"/>
    </location>
</feature>
<dbReference type="GO" id="GO:0005886">
    <property type="term" value="C:plasma membrane"/>
    <property type="evidence" value="ECO:0007669"/>
    <property type="project" value="UniProtKB-SubCell"/>
</dbReference>
<dbReference type="GO" id="GO:0022857">
    <property type="term" value="F:transmembrane transporter activity"/>
    <property type="evidence" value="ECO:0007669"/>
    <property type="project" value="InterPro"/>
</dbReference>
<dbReference type="PANTHER" id="PTHR42718">
    <property type="entry name" value="MAJOR FACILITATOR SUPERFAMILY MULTIDRUG TRANSPORTER MFSC"/>
    <property type="match status" value="1"/>
</dbReference>
<dbReference type="Pfam" id="PF07690">
    <property type="entry name" value="MFS_1"/>
    <property type="match status" value="2"/>
</dbReference>
<keyword evidence="5 7" id="KW-0472">Membrane</keyword>
<dbReference type="EMBL" id="JACGWZ010000001">
    <property type="protein sequence ID" value="MBA8823046.1"/>
    <property type="molecule type" value="Genomic_DNA"/>
</dbReference>
<feature type="domain" description="Major facilitator superfamily (MFS) profile" evidence="8">
    <location>
        <begin position="21"/>
        <end position="401"/>
    </location>
</feature>
<reference evidence="9 10" key="1">
    <citation type="submission" date="2020-07" db="EMBL/GenBank/DDBJ databases">
        <title>Sequencing the genomes of 1000 actinobacteria strains.</title>
        <authorList>
            <person name="Klenk H.-P."/>
        </authorList>
    </citation>
    <scope>NUCLEOTIDE SEQUENCE [LARGE SCALE GENOMIC DNA]</scope>
    <source>
        <strain evidence="9 10">DSM 45975</strain>
    </source>
</reference>
<dbReference type="PANTHER" id="PTHR42718:SF9">
    <property type="entry name" value="MAJOR FACILITATOR SUPERFAMILY MULTIDRUG TRANSPORTER MFSC"/>
    <property type="match status" value="1"/>
</dbReference>
<feature type="region of interest" description="Disordered" evidence="6">
    <location>
        <begin position="404"/>
        <end position="427"/>
    </location>
</feature>
<evidence type="ECO:0000256" key="2">
    <source>
        <dbReference type="ARBA" id="ARBA00022448"/>
    </source>
</evidence>
<dbReference type="SUPFAM" id="SSF103473">
    <property type="entry name" value="MFS general substrate transporter"/>
    <property type="match status" value="1"/>
</dbReference>
<dbReference type="InterPro" id="IPR011701">
    <property type="entry name" value="MFS"/>
</dbReference>
<protein>
    <submittedName>
        <fullName evidence="9">MFS family permease</fullName>
    </submittedName>
</protein>
<feature type="transmembrane region" description="Helical" evidence="7">
    <location>
        <begin position="289"/>
        <end position="307"/>
    </location>
</feature>
<feature type="transmembrane region" description="Helical" evidence="7">
    <location>
        <begin position="87"/>
        <end position="106"/>
    </location>
</feature>